<reference evidence="6" key="1">
    <citation type="submission" date="2009-07" db="EMBL/GenBank/DDBJ databases">
        <authorList>
            <person name="Weinstock G."/>
            <person name="Sodergren E."/>
            <person name="Clifton S."/>
            <person name="Fulton L."/>
            <person name="Fulton B."/>
            <person name="Courtney L."/>
            <person name="Fronick C."/>
            <person name="Harrison M."/>
            <person name="Strong C."/>
            <person name="Farmer C."/>
            <person name="Delahaunty K."/>
            <person name="Markovic C."/>
            <person name="Hall O."/>
            <person name="Minx P."/>
            <person name="Tomlinson C."/>
            <person name="Mitreva M."/>
            <person name="Nelson J."/>
            <person name="Hou S."/>
            <person name="Wollam A."/>
            <person name="Pepin K.H."/>
            <person name="Johnson M."/>
            <person name="Bhonagiri V."/>
            <person name="Nash W.E."/>
            <person name="Warren W."/>
            <person name="Chinwalla A."/>
            <person name="Mardis E.R."/>
            <person name="Wilson R.K."/>
        </authorList>
    </citation>
    <scope>NUCLEOTIDE SEQUENCE [LARGE SCALE GENOMIC DNA]</scope>
    <source>
        <strain evidence="6">DSM 14469</strain>
    </source>
</reference>
<proteinExistence type="predicted"/>
<keyword evidence="2 6" id="KW-0645">Protease</keyword>
<dbReference type="GO" id="GO:0008233">
    <property type="term" value="F:peptidase activity"/>
    <property type="evidence" value="ECO:0007669"/>
    <property type="project" value="UniProtKB-KW"/>
</dbReference>
<protein>
    <submittedName>
        <fullName evidence="6">Phage prohead protease, HK97 family</fullName>
    </submittedName>
</protein>
<accession>C6LIP1</accession>
<gene>
    <name evidence="6" type="ORF">BRYFOR_08521</name>
</gene>
<dbReference type="OrthoDB" id="2014355at2"/>
<feature type="region of interest" description="Disordered" evidence="4">
    <location>
        <begin position="200"/>
        <end position="222"/>
    </location>
</feature>
<evidence type="ECO:0000256" key="2">
    <source>
        <dbReference type="ARBA" id="ARBA00022670"/>
    </source>
</evidence>
<evidence type="ECO:0000313" key="6">
    <source>
        <dbReference type="EMBL" id="EET59430.1"/>
    </source>
</evidence>
<dbReference type="EMBL" id="ACCL02000018">
    <property type="protein sequence ID" value="EET59430.1"/>
    <property type="molecule type" value="Genomic_DNA"/>
</dbReference>
<keyword evidence="3" id="KW-0378">Hydrolase</keyword>
<evidence type="ECO:0000256" key="4">
    <source>
        <dbReference type="SAM" id="MobiDB-lite"/>
    </source>
</evidence>
<sequence>MAKIDCDCSGWATKANLKCGDGQTIMPGAFKDCDGMTVPVCWGHIHDDPMRVLGRALLEHKDDGTYAYIDFNNTEQGRNAKELVQHGDVCSLSICANNLVRKGSSIADGVIREVSLVLSGMNPGAYIDTVLDHGEGSEGEVIIYTGEELELYHADSIDDGKTDDGKTDEGETVKEVLETLTEKQMKAVEVLVGTAIEEAAGKDDSGNSGKEGKEINHSEGGENHMKFNVFEKDKDGGEAVLTHSAEMEIIGMAKDNTVGSLQKAMKLYYEDNKDTLKHGFEDYGQLFPEYELLDKGEPELLERDQSWIAAAMRKIRKSPISRIRTRQADARIAELRAKGYQKKGDEKTITGQIKLLSRTTDPQTVYIKDTMHRDDIVDITDFDVVAYQWRYMRHVLDEELAQAALIGDGRDDGDADKIHEDHIRSIWNDAELYTMHVDVDLEAAKTKLQGTNTGANFGENYIMTEAIIEAALYAREDFKGTGTPDLYCTPHMVNQMLLARDLNGRRIYNSRTDLAAALNVNEIHTVEQFVGKTRTDANGNTKKLLGLFVNLADYTFGSTRGGEVTRFEDFDMDFNQYKYMLETRLSGGLTRVQSAIALEEPVTTAG</sequence>
<feature type="domain" description="Prohead serine protease" evidence="5">
    <location>
        <begin position="22"/>
        <end position="95"/>
    </location>
</feature>
<keyword evidence="1" id="KW-1188">Viral release from host cell</keyword>
<dbReference type="eggNOG" id="ENOG502Z9D1">
    <property type="taxonomic scope" value="Bacteria"/>
</dbReference>
<evidence type="ECO:0000313" key="7">
    <source>
        <dbReference type="Proteomes" id="UP000005561"/>
    </source>
</evidence>
<comment type="caution">
    <text evidence="6">The sequence shown here is derived from an EMBL/GenBank/DDBJ whole genome shotgun (WGS) entry which is preliminary data.</text>
</comment>
<evidence type="ECO:0000256" key="1">
    <source>
        <dbReference type="ARBA" id="ARBA00022612"/>
    </source>
</evidence>
<name>C6LIP1_9FIRM</name>
<keyword evidence="7" id="KW-1185">Reference proteome</keyword>
<dbReference type="InterPro" id="IPR054613">
    <property type="entry name" value="Peptidase_S78_dom"/>
</dbReference>
<evidence type="ECO:0000256" key="3">
    <source>
        <dbReference type="ARBA" id="ARBA00022801"/>
    </source>
</evidence>
<dbReference type="RefSeq" id="WP_006863290.1">
    <property type="nucleotide sequence ID" value="NZ_ACCL02000018.1"/>
</dbReference>
<dbReference type="AlphaFoldDB" id="C6LIP1"/>
<dbReference type="Pfam" id="PF04586">
    <property type="entry name" value="Peptidase_S78"/>
    <property type="match status" value="1"/>
</dbReference>
<dbReference type="Proteomes" id="UP000005561">
    <property type="component" value="Unassembled WGS sequence"/>
</dbReference>
<dbReference type="GO" id="GO:0006508">
    <property type="term" value="P:proteolysis"/>
    <property type="evidence" value="ECO:0007669"/>
    <property type="project" value="UniProtKB-KW"/>
</dbReference>
<evidence type="ECO:0000259" key="5">
    <source>
        <dbReference type="Pfam" id="PF04586"/>
    </source>
</evidence>
<organism evidence="6 7">
    <name type="scientific">Marvinbryantia formatexigens DSM 14469</name>
    <dbReference type="NCBI Taxonomy" id="478749"/>
    <lineage>
        <taxon>Bacteria</taxon>
        <taxon>Bacillati</taxon>
        <taxon>Bacillota</taxon>
        <taxon>Clostridia</taxon>
        <taxon>Lachnospirales</taxon>
        <taxon>Lachnospiraceae</taxon>
        <taxon>Marvinbryantia</taxon>
    </lineage>
</organism>
<dbReference type="SUPFAM" id="SSF56563">
    <property type="entry name" value="Major capsid protein gp5"/>
    <property type="match status" value="1"/>
</dbReference>
<dbReference type="STRING" id="168384.SAMN05660368_02955"/>